<accession>A0A918YX50</accession>
<comment type="caution">
    <text evidence="2">The sequence shown here is derived from an EMBL/GenBank/DDBJ whole genome shotgun (WGS) entry which is preliminary data.</text>
</comment>
<dbReference type="EMBL" id="BNCF01000002">
    <property type="protein sequence ID" value="GHE26832.1"/>
    <property type="molecule type" value="Genomic_DNA"/>
</dbReference>
<name>A0A918YX50_9GAMM</name>
<organism evidence="2 3">
    <name type="scientific">Vulcaniibacterium thermophilum</name>
    <dbReference type="NCBI Taxonomy" id="1169913"/>
    <lineage>
        <taxon>Bacteria</taxon>
        <taxon>Pseudomonadati</taxon>
        <taxon>Pseudomonadota</taxon>
        <taxon>Gammaproteobacteria</taxon>
        <taxon>Lysobacterales</taxon>
        <taxon>Lysobacteraceae</taxon>
        <taxon>Vulcaniibacterium</taxon>
    </lineage>
</organism>
<feature type="transmembrane region" description="Helical" evidence="1">
    <location>
        <begin position="84"/>
        <end position="107"/>
    </location>
</feature>
<keyword evidence="1" id="KW-1133">Transmembrane helix</keyword>
<dbReference type="OrthoDB" id="9156198at2"/>
<sequence>MRDMKRWIGRWLVAVAVLHTGVALALFGNTYRTMWSDGIWGAGVRGAGHSAAAWFLLFGILALAAGLAVSAVERSGARLPRSLGVALLGLAVLGIVLMPVSGFWLVLPPALALLRPARDGTDRAARSGG</sequence>
<protein>
    <submittedName>
        <fullName evidence="2">Uncharacterized protein</fullName>
    </submittedName>
</protein>
<dbReference type="Pfam" id="PF20064">
    <property type="entry name" value="DUF6463"/>
    <property type="match status" value="1"/>
</dbReference>
<dbReference type="Proteomes" id="UP000636453">
    <property type="component" value="Unassembled WGS sequence"/>
</dbReference>
<evidence type="ECO:0000313" key="3">
    <source>
        <dbReference type="Proteomes" id="UP000636453"/>
    </source>
</evidence>
<reference evidence="2" key="1">
    <citation type="journal article" date="2014" name="Int. J. Syst. Evol. Microbiol.">
        <title>Complete genome sequence of Corynebacterium casei LMG S-19264T (=DSM 44701T), isolated from a smear-ripened cheese.</title>
        <authorList>
            <consortium name="US DOE Joint Genome Institute (JGI-PGF)"/>
            <person name="Walter F."/>
            <person name="Albersmeier A."/>
            <person name="Kalinowski J."/>
            <person name="Ruckert C."/>
        </authorList>
    </citation>
    <scope>NUCLEOTIDE SEQUENCE</scope>
    <source>
        <strain evidence="2">KCTC 32020</strain>
    </source>
</reference>
<evidence type="ECO:0000256" key="1">
    <source>
        <dbReference type="SAM" id="Phobius"/>
    </source>
</evidence>
<dbReference type="InterPro" id="IPR045590">
    <property type="entry name" value="DUF6463"/>
</dbReference>
<dbReference type="AlphaFoldDB" id="A0A918YX50"/>
<keyword evidence="1" id="KW-0812">Transmembrane</keyword>
<feature type="transmembrane region" description="Helical" evidence="1">
    <location>
        <begin position="12"/>
        <end position="31"/>
    </location>
</feature>
<gene>
    <name evidence="2" type="ORF">GCM10007167_04910</name>
</gene>
<keyword evidence="3" id="KW-1185">Reference proteome</keyword>
<proteinExistence type="predicted"/>
<evidence type="ECO:0000313" key="2">
    <source>
        <dbReference type="EMBL" id="GHE26832.1"/>
    </source>
</evidence>
<feature type="transmembrane region" description="Helical" evidence="1">
    <location>
        <begin position="51"/>
        <end position="72"/>
    </location>
</feature>
<keyword evidence="1" id="KW-0472">Membrane</keyword>
<reference evidence="2" key="2">
    <citation type="submission" date="2020-09" db="EMBL/GenBank/DDBJ databases">
        <authorList>
            <person name="Sun Q."/>
            <person name="Kim S."/>
        </authorList>
    </citation>
    <scope>NUCLEOTIDE SEQUENCE</scope>
    <source>
        <strain evidence="2">KCTC 32020</strain>
    </source>
</reference>